<feature type="domain" description="SCO6045-like C-terminal" evidence="1">
    <location>
        <begin position="9"/>
        <end position="91"/>
    </location>
</feature>
<comment type="caution">
    <text evidence="2">The sequence shown here is derived from an EMBL/GenBank/DDBJ whole genome shotgun (WGS) entry which is preliminary data.</text>
</comment>
<name>A0ABV8DW89_9NOCA</name>
<organism evidence="2 3">
    <name type="scientific">Nocardia jiangsuensis</name>
    <dbReference type="NCBI Taxonomy" id="1691563"/>
    <lineage>
        <taxon>Bacteria</taxon>
        <taxon>Bacillati</taxon>
        <taxon>Actinomycetota</taxon>
        <taxon>Actinomycetes</taxon>
        <taxon>Mycobacteriales</taxon>
        <taxon>Nocardiaceae</taxon>
        <taxon>Nocardia</taxon>
    </lineage>
</organism>
<sequence>MSSDLPDLATRQAELIRALVAGGPPPSGFAPDDLTATATALLRKRAGLVAKRYPLLAQQCGPDFPDKFTAWARGRPSTSVADDATAFAAAHGLAPRTGRRWFRR</sequence>
<evidence type="ECO:0000313" key="3">
    <source>
        <dbReference type="Proteomes" id="UP001595696"/>
    </source>
</evidence>
<dbReference type="Pfam" id="PF26136">
    <property type="entry name" value="SCO6045_C"/>
    <property type="match status" value="1"/>
</dbReference>
<dbReference type="InterPro" id="IPR058711">
    <property type="entry name" value="SCO6045-like_C"/>
</dbReference>
<dbReference type="Proteomes" id="UP001595696">
    <property type="component" value="Unassembled WGS sequence"/>
</dbReference>
<accession>A0ABV8DW89</accession>
<protein>
    <recommendedName>
        <fullName evidence="1">SCO6045-like C-terminal domain-containing protein</fullName>
    </recommendedName>
</protein>
<keyword evidence="3" id="KW-1185">Reference proteome</keyword>
<dbReference type="RefSeq" id="WP_378613372.1">
    <property type="nucleotide sequence ID" value="NZ_JBHSAX010000014.1"/>
</dbReference>
<gene>
    <name evidence="2" type="ORF">ACFO0B_16645</name>
</gene>
<proteinExistence type="predicted"/>
<evidence type="ECO:0000313" key="2">
    <source>
        <dbReference type="EMBL" id="MFC3963622.1"/>
    </source>
</evidence>
<evidence type="ECO:0000259" key="1">
    <source>
        <dbReference type="Pfam" id="PF26136"/>
    </source>
</evidence>
<dbReference type="EMBL" id="JBHSAX010000014">
    <property type="protein sequence ID" value="MFC3963622.1"/>
    <property type="molecule type" value="Genomic_DNA"/>
</dbReference>
<reference evidence="3" key="1">
    <citation type="journal article" date="2019" name="Int. J. Syst. Evol. Microbiol.">
        <title>The Global Catalogue of Microorganisms (GCM) 10K type strain sequencing project: providing services to taxonomists for standard genome sequencing and annotation.</title>
        <authorList>
            <consortium name="The Broad Institute Genomics Platform"/>
            <consortium name="The Broad Institute Genome Sequencing Center for Infectious Disease"/>
            <person name="Wu L."/>
            <person name="Ma J."/>
        </authorList>
    </citation>
    <scope>NUCLEOTIDE SEQUENCE [LARGE SCALE GENOMIC DNA]</scope>
    <source>
        <strain evidence="3">CGMCC 4.7330</strain>
    </source>
</reference>